<evidence type="ECO:0000256" key="1">
    <source>
        <dbReference type="ARBA" id="ARBA00022737"/>
    </source>
</evidence>
<feature type="compositionally biased region" description="Polar residues" evidence="2">
    <location>
        <begin position="62"/>
        <end position="73"/>
    </location>
</feature>
<feature type="compositionally biased region" description="Basic and acidic residues" evidence="2">
    <location>
        <begin position="43"/>
        <end position="53"/>
    </location>
</feature>
<keyword evidence="1" id="KW-0677">Repeat</keyword>
<proteinExistence type="predicted"/>
<reference evidence="3" key="1">
    <citation type="submission" date="2023-06" db="EMBL/GenBank/DDBJ databases">
        <title>Genome-scale phylogeny and comparative genomics of the fungal order Sordariales.</title>
        <authorList>
            <consortium name="Lawrence Berkeley National Laboratory"/>
            <person name="Hensen N."/>
            <person name="Bonometti L."/>
            <person name="Westerberg I."/>
            <person name="Brannstrom I.O."/>
            <person name="Guillou S."/>
            <person name="Cros-Aarteil S."/>
            <person name="Calhoun S."/>
            <person name="Haridas S."/>
            <person name="Kuo A."/>
            <person name="Mondo S."/>
            <person name="Pangilinan J."/>
            <person name="Riley R."/>
            <person name="Labutti K."/>
            <person name="Andreopoulos B."/>
            <person name="Lipzen A."/>
            <person name="Chen C."/>
            <person name="Yanf M."/>
            <person name="Daum C."/>
            <person name="Ng V."/>
            <person name="Clum A."/>
            <person name="Steindorff A."/>
            <person name="Ohm R."/>
            <person name="Martin F."/>
            <person name="Silar P."/>
            <person name="Natvig D."/>
            <person name="Lalanne C."/>
            <person name="Gautier V."/>
            <person name="Ament-Velasquez S.L."/>
            <person name="Kruys A."/>
            <person name="Hutchinson M.I."/>
            <person name="Powell A.J."/>
            <person name="Barry K."/>
            <person name="Miller A.N."/>
            <person name="Grigoriev I.V."/>
            <person name="Debuchy R."/>
            <person name="Gladieux P."/>
            <person name="Thoren M.H."/>
            <person name="Johannesson H."/>
        </authorList>
    </citation>
    <scope>NUCLEOTIDE SEQUENCE</scope>
    <source>
        <strain evidence="3">CBS 606.72</strain>
    </source>
</reference>
<dbReference type="Gene3D" id="1.25.40.10">
    <property type="entry name" value="Tetratricopeptide repeat domain"/>
    <property type="match status" value="2"/>
</dbReference>
<gene>
    <name evidence="3" type="ORF">B0T14DRAFT_440286</name>
</gene>
<keyword evidence="4" id="KW-1185">Reference proteome</keyword>
<dbReference type="Proteomes" id="UP001175000">
    <property type="component" value="Unassembled WGS sequence"/>
</dbReference>
<comment type="caution">
    <text evidence="3">The sequence shown here is derived from an EMBL/GenBank/DDBJ whole genome shotgun (WGS) entry which is preliminary data.</text>
</comment>
<evidence type="ECO:0000256" key="2">
    <source>
        <dbReference type="SAM" id="MobiDB-lite"/>
    </source>
</evidence>
<dbReference type="PANTHER" id="PTHR46430:SF2">
    <property type="entry name" value="CHITIN SYNTHASE REGULATORY FACTOR 4"/>
    <property type="match status" value="1"/>
</dbReference>
<feature type="compositionally biased region" description="Low complexity" evidence="2">
    <location>
        <begin position="876"/>
        <end position="887"/>
    </location>
</feature>
<accession>A0AA39U508</accession>
<evidence type="ECO:0000313" key="3">
    <source>
        <dbReference type="EMBL" id="KAK0611189.1"/>
    </source>
</evidence>
<feature type="compositionally biased region" description="Polar residues" evidence="2">
    <location>
        <begin position="767"/>
        <end position="782"/>
    </location>
</feature>
<dbReference type="SMART" id="SM00671">
    <property type="entry name" value="SEL1"/>
    <property type="match status" value="6"/>
</dbReference>
<dbReference type="InterPro" id="IPR006597">
    <property type="entry name" value="Sel1-like"/>
</dbReference>
<dbReference type="Pfam" id="PF08238">
    <property type="entry name" value="Sel1"/>
    <property type="match status" value="6"/>
</dbReference>
<dbReference type="InterPro" id="IPR011990">
    <property type="entry name" value="TPR-like_helical_dom_sf"/>
</dbReference>
<sequence>MPRLGATFVPGGFDDYYQPPEVIAPAPQRVMPEVPQNMQNDLQRLEHEARGAEQRPPLHAAQSGSYGGESNSFKPFHTSGAGTAVMDAPSFSPFPKVKGENIPPSDEEKEEILWQARDSVLHSNNVSMQIIWARDTLIWVETAQDVAARDWKREGRGRERPPTPKIEHQLRVDAVNILDYLASQEHPEACFMKGKWLEFGKFGQRENKREAYSYFKKAADNGYGRAEYRMGMLYEHSNDIANALKHYQIGVSLGDSASNYRLGMIHLMGQHGYQKDILQGLDMIQKAADTSDEDAPQGAFVYGMLIARELPDIEIPERILPFDHTVARQYIEKAAYLCFAKAQLKMGQAYELSQLACDFNPAYSLHYYGLAARQGSPEASLGVSRWFLFGYENVFAKNEQLAFKYAQDAADAGLATGEFAMGYYHEIGIHVKKDLQEARRWYELAAEHGNKDAKERVESLSQSKALTKKDHETTTLTRLKSQYGSQRGKRPDRFARPNEAMPTLVESGSSTPVGMGGPGPRKSPRGSPMNQPTIVEDTVDFPDPAWKGNGGRPPAFTLNLDHSAPAGRPQSAAPYPQDDRPQPLTLRPKSTAPYPEDDRPPLSPHYHPNIRPSAGSGPAADRPLSAFGIRPVSSHGPAPHGGPPNPQPGAGRGRPPTVQPVGWEPQVPSGYRQPSPAGGRADPNPQWSPPPQQQGYPDLPSQRLGQNNIGPGATVPGGAAPVGDPARARLQKTNPNFANPNLNKPQPVPQGQTRPFSTVEPGAQYGPRTSSRPVSENLNNYNAGPGGPRPGATSTTSLPPGGGHAHPSHGILPSGTGGASLRPRPGADMSGGRASAPPPQIRPVSSHGAGGHSPGPNLPGPTNPPPHGARPGGGPAASPAASAHPGGKTMGQGPATFEAMGIPQGKNESDCVSISSECVVVKCY</sequence>
<dbReference type="EMBL" id="JAULSU010000007">
    <property type="protein sequence ID" value="KAK0611189.1"/>
    <property type="molecule type" value="Genomic_DNA"/>
</dbReference>
<dbReference type="InterPro" id="IPR051726">
    <property type="entry name" value="Chitin_Synth_Reg"/>
</dbReference>
<feature type="region of interest" description="Disordered" evidence="2">
    <location>
        <begin position="452"/>
        <end position="912"/>
    </location>
</feature>
<organism evidence="3 4">
    <name type="scientific">Immersiella caudata</name>
    <dbReference type="NCBI Taxonomy" id="314043"/>
    <lineage>
        <taxon>Eukaryota</taxon>
        <taxon>Fungi</taxon>
        <taxon>Dikarya</taxon>
        <taxon>Ascomycota</taxon>
        <taxon>Pezizomycotina</taxon>
        <taxon>Sordariomycetes</taxon>
        <taxon>Sordariomycetidae</taxon>
        <taxon>Sordariales</taxon>
        <taxon>Lasiosphaeriaceae</taxon>
        <taxon>Immersiella</taxon>
    </lineage>
</organism>
<name>A0AA39U508_9PEZI</name>
<feature type="compositionally biased region" description="Low complexity" evidence="2">
    <location>
        <begin position="710"/>
        <end position="725"/>
    </location>
</feature>
<dbReference type="AlphaFoldDB" id="A0AA39U508"/>
<evidence type="ECO:0000313" key="4">
    <source>
        <dbReference type="Proteomes" id="UP001175000"/>
    </source>
</evidence>
<dbReference type="SUPFAM" id="SSF81901">
    <property type="entry name" value="HCP-like"/>
    <property type="match status" value="1"/>
</dbReference>
<feature type="region of interest" description="Disordered" evidence="2">
    <location>
        <begin position="27"/>
        <end position="104"/>
    </location>
</feature>
<feature type="compositionally biased region" description="Pro residues" evidence="2">
    <location>
        <begin position="856"/>
        <end position="868"/>
    </location>
</feature>
<feature type="compositionally biased region" description="Polar residues" evidence="2">
    <location>
        <begin position="731"/>
        <end position="756"/>
    </location>
</feature>
<dbReference type="PANTHER" id="PTHR46430">
    <property type="entry name" value="PROTEIN SKT5-RELATED"/>
    <property type="match status" value="1"/>
</dbReference>
<protein>
    <submittedName>
        <fullName evidence="3">Uncharacterized protein</fullName>
    </submittedName>
</protein>
<feature type="compositionally biased region" description="Polar residues" evidence="2">
    <location>
        <begin position="474"/>
        <end position="485"/>
    </location>
</feature>